<name>Q23RN0_TETTS</name>
<accession>Q23RN0</accession>
<dbReference type="Proteomes" id="UP000009168">
    <property type="component" value="Unassembled WGS sequence"/>
</dbReference>
<dbReference type="EMBL" id="GG662643">
    <property type="protein sequence ID" value="EAR99207.1"/>
    <property type="molecule type" value="Genomic_DNA"/>
</dbReference>
<gene>
    <name evidence="1" type="ORF">TTHERM_01102800</name>
</gene>
<dbReference type="RefSeq" id="XP_001019452.1">
    <property type="nucleotide sequence ID" value="XM_001019452.1"/>
</dbReference>
<proteinExistence type="predicted"/>
<dbReference type="GeneID" id="7824966"/>
<evidence type="ECO:0000313" key="1">
    <source>
        <dbReference type="EMBL" id="EAR99207.1"/>
    </source>
</evidence>
<keyword evidence="2" id="KW-1185">Reference proteome</keyword>
<dbReference type="AlphaFoldDB" id="Q23RN0"/>
<dbReference type="KEGG" id="tet:TTHERM_01102800"/>
<protein>
    <submittedName>
        <fullName evidence="1">Uncharacterized protein</fullName>
    </submittedName>
</protein>
<evidence type="ECO:0000313" key="2">
    <source>
        <dbReference type="Proteomes" id="UP000009168"/>
    </source>
</evidence>
<organism evidence="1 2">
    <name type="scientific">Tetrahymena thermophila (strain SB210)</name>
    <dbReference type="NCBI Taxonomy" id="312017"/>
    <lineage>
        <taxon>Eukaryota</taxon>
        <taxon>Sar</taxon>
        <taxon>Alveolata</taxon>
        <taxon>Ciliophora</taxon>
        <taxon>Intramacronucleata</taxon>
        <taxon>Oligohymenophorea</taxon>
        <taxon>Hymenostomatida</taxon>
        <taxon>Tetrahymenina</taxon>
        <taxon>Tetrahymenidae</taxon>
        <taxon>Tetrahymena</taxon>
    </lineage>
</organism>
<dbReference type="InParanoid" id="Q23RN0"/>
<reference evidence="2" key="1">
    <citation type="journal article" date="2006" name="PLoS Biol.">
        <title>Macronuclear genome sequence of the ciliate Tetrahymena thermophila, a model eukaryote.</title>
        <authorList>
            <person name="Eisen J.A."/>
            <person name="Coyne R.S."/>
            <person name="Wu M."/>
            <person name="Wu D."/>
            <person name="Thiagarajan M."/>
            <person name="Wortman J.R."/>
            <person name="Badger J.H."/>
            <person name="Ren Q."/>
            <person name="Amedeo P."/>
            <person name="Jones K.M."/>
            <person name="Tallon L.J."/>
            <person name="Delcher A.L."/>
            <person name="Salzberg S.L."/>
            <person name="Silva J.C."/>
            <person name="Haas B.J."/>
            <person name="Majoros W.H."/>
            <person name="Farzad M."/>
            <person name="Carlton J.M."/>
            <person name="Smith R.K. Jr."/>
            <person name="Garg J."/>
            <person name="Pearlman R.E."/>
            <person name="Karrer K.M."/>
            <person name="Sun L."/>
            <person name="Manning G."/>
            <person name="Elde N.C."/>
            <person name="Turkewitz A.P."/>
            <person name="Asai D.J."/>
            <person name="Wilkes D.E."/>
            <person name="Wang Y."/>
            <person name="Cai H."/>
            <person name="Collins K."/>
            <person name="Stewart B.A."/>
            <person name="Lee S.R."/>
            <person name="Wilamowska K."/>
            <person name="Weinberg Z."/>
            <person name="Ruzzo W.L."/>
            <person name="Wloga D."/>
            <person name="Gaertig J."/>
            <person name="Frankel J."/>
            <person name="Tsao C.-C."/>
            <person name="Gorovsky M.A."/>
            <person name="Keeling P.J."/>
            <person name="Waller R.F."/>
            <person name="Patron N.J."/>
            <person name="Cherry J.M."/>
            <person name="Stover N.A."/>
            <person name="Krieger C.J."/>
            <person name="del Toro C."/>
            <person name="Ryder H.F."/>
            <person name="Williamson S.C."/>
            <person name="Barbeau R.A."/>
            <person name="Hamilton E.P."/>
            <person name="Orias E."/>
        </authorList>
    </citation>
    <scope>NUCLEOTIDE SEQUENCE [LARGE SCALE GENOMIC DNA]</scope>
    <source>
        <strain evidence="2">SB210</strain>
    </source>
</reference>
<dbReference type="HOGENOM" id="CLU_2101849_0_0_1"/>
<sequence length="116" mass="13804">MNDEKYANLTAGLEYDQIDDIQSLFKLISQLLKNLILFIFKKVKILEKLNLGELENCLQQEQKSSNQEKTEHDLSLYEDIDKELNFEDLNKKLKVNIELLMSLKIYYEELNFKQNI</sequence>